<reference evidence="3 4" key="1">
    <citation type="journal article" date="2023" name="Life. Sci Alliance">
        <title>Evolutionary insights into 3D genome organization and epigenetic landscape of Vigna mungo.</title>
        <authorList>
            <person name="Junaid A."/>
            <person name="Singh B."/>
            <person name="Bhatia S."/>
        </authorList>
    </citation>
    <scope>NUCLEOTIDE SEQUENCE [LARGE SCALE GENOMIC DNA]</scope>
    <source>
        <strain evidence="3">Urdbean</strain>
    </source>
</reference>
<dbReference type="PANTHER" id="PTHR24121:SF15">
    <property type="entry name" value="ANKYRIN REPEAT PROTEIN"/>
    <property type="match status" value="1"/>
</dbReference>
<evidence type="ECO:0000256" key="2">
    <source>
        <dbReference type="SAM" id="Phobius"/>
    </source>
</evidence>
<organism evidence="3 4">
    <name type="scientific">Vigna mungo</name>
    <name type="common">Black gram</name>
    <name type="synonym">Phaseolus mungo</name>
    <dbReference type="NCBI Taxonomy" id="3915"/>
    <lineage>
        <taxon>Eukaryota</taxon>
        <taxon>Viridiplantae</taxon>
        <taxon>Streptophyta</taxon>
        <taxon>Embryophyta</taxon>
        <taxon>Tracheophyta</taxon>
        <taxon>Spermatophyta</taxon>
        <taxon>Magnoliopsida</taxon>
        <taxon>eudicotyledons</taxon>
        <taxon>Gunneridae</taxon>
        <taxon>Pentapetalae</taxon>
        <taxon>rosids</taxon>
        <taxon>fabids</taxon>
        <taxon>Fabales</taxon>
        <taxon>Fabaceae</taxon>
        <taxon>Papilionoideae</taxon>
        <taxon>50 kb inversion clade</taxon>
        <taxon>NPAAA clade</taxon>
        <taxon>indigoferoid/millettioid clade</taxon>
        <taxon>Phaseoleae</taxon>
        <taxon>Vigna</taxon>
    </lineage>
</organism>
<sequence>MDLDEEVVVHDLVNAIIEHSQRARVKAMEMVNDGGDTPPHVAASRGFAKICKWIIGTDKERIYLVSQRNKHGENPLIGAAINWKKQAFAYLSNLSDHNAPLQDLVQDNGDTILHCAIMREYFGFFLIPIFSSFSSLYIFLVDY</sequence>
<keyword evidence="2" id="KW-1133">Transmembrane helix</keyword>
<accession>A0AAQ3MEW9</accession>
<dbReference type="PANTHER" id="PTHR24121">
    <property type="entry name" value="NO MECHANORECEPTOR POTENTIAL C, ISOFORM D-RELATED"/>
    <property type="match status" value="1"/>
</dbReference>
<dbReference type="AlphaFoldDB" id="A0AAQ3MEW9"/>
<gene>
    <name evidence="3" type="ORF">V8G54_034997</name>
</gene>
<dbReference type="InterPro" id="IPR036770">
    <property type="entry name" value="Ankyrin_rpt-contain_sf"/>
</dbReference>
<keyword evidence="2" id="KW-0472">Membrane</keyword>
<dbReference type="Gene3D" id="1.25.40.20">
    <property type="entry name" value="Ankyrin repeat-containing domain"/>
    <property type="match status" value="1"/>
</dbReference>
<evidence type="ECO:0000313" key="3">
    <source>
        <dbReference type="EMBL" id="WVY89483.1"/>
    </source>
</evidence>
<dbReference type="GO" id="GO:0005886">
    <property type="term" value="C:plasma membrane"/>
    <property type="evidence" value="ECO:0007669"/>
    <property type="project" value="UniProtKB-SubCell"/>
</dbReference>
<proteinExistence type="predicted"/>
<evidence type="ECO:0000256" key="1">
    <source>
        <dbReference type="ARBA" id="ARBA00004202"/>
    </source>
</evidence>
<dbReference type="SUPFAM" id="SSF48403">
    <property type="entry name" value="Ankyrin repeat"/>
    <property type="match status" value="1"/>
</dbReference>
<name>A0AAQ3MEW9_VIGMU</name>
<dbReference type="EMBL" id="CP144690">
    <property type="protein sequence ID" value="WVY89483.1"/>
    <property type="molecule type" value="Genomic_DNA"/>
</dbReference>
<keyword evidence="2" id="KW-0812">Transmembrane</keyword>
<keyword evidence="4" id="KW-1185">Reference proteome</keyword>
<comment type="subcellular location">
    <subcellularLocation>
        <location evidence="1">Cell membrane</location>
        <topology evidence="1">Peripheral membrane protein</topology>
    </subcellularLocation>
</comment>
<protein>
    <submittedName>
        <fullName evidence="3">Uncharacterized protein</fullName>
    </submittedName>
</protein>
<dbReference type="Proteomes" id="UP001374535">
    <property type="component" value="Chromosome 11"/>
</dbReference>
<evidence type="ECO:0000313" key="4">
    <source>
        <dbReference type="Proteomes" id="UP001374535"/>
    </source>
</evidence>
<feature type="transmembrane region" description="Helical" evidence="2">
    <location>
        <begin position="121"/>
        <end position="140"/>
    </location>
</feature>